<organism evidence="3">
    <name type="scientific">Haemonchus placei</name>
    <name type="common">Barber's pole worm</name>
    <dbReference type="NCBI Taxonomy" id="6290"/>
    <lineage>
        <taxon>Eukaryota</taxon>
        <taxon>Metazoa</taxon>
        <taxon>Ecdysozoa</taxon>
        <taxon>Nematoda</taxon>
        <taxon>Chromadorea</taxon>
        <taxon>Rhabditida</taxon>
        <taxon>Rhabditina</taxon>
        <taxon>Rhabditomorpha</taxon>
        <taxon>Strongyloidea</taxon>
        <taxon>Trichostrongylidae</taxon>
        <taxon>Haemonchus</taxon>
    </lineage>
</organism>
<name>A0A0N4WUW4_HAEPC</name>
<protein>
    <submittedName>
        <fullName evidence="3">PhoU domain-containing protein</fullName>
    </submittedName>
</protein>
<keyword evidence="2" id="KW-1185">Reference proteome</keyword>
<evidence type="ECO:0000313" key="1">
    <source>
        <dbReference type="EMBL" id="VDO56678.1"/>
    </source>
</evidence>
<dbReference type="WBParaSite" id="HPLM_0001546201-mRNA-1">
    <property type="protein sequence ID" value="HPLM_0001546201-mRNA-1"/>
    <property type="gene ID" value="HPLM_0001546201"/>
</dbReference>
<reference evidence="3" key="1">
    <citation type="submission" date="2017-02" db="UniProtKB">
        <authorList>
            <consortium name="WormBaseParasite"/>
        </authorList>
    </citation>
    <scope>IDENTIFICATION</scope>
</reference>
<proteinExistence type="predicted"/>
<evidence type="ECO:0000313" key="3">
    <source>
        <dbReference type="WBParaSite" id="HPLM_0001546201-mRNA-1"/>
    </source>
</evidence>
<dbReference type="Proteomes" id="UP000268014">
    <property type="component" value="Unassembled WGS sequence"/>
</dbReference>
<accession>A0A0N4WUW4</accession>
<gene>
    <name evidence="1" type="ORF">HPLM_LOCUS15454</name>
</gene>
<evidence type="ECO:0000313" key="2">
    <source>
        <dbReference type="Proteomes" id="UP000268014"/>
    </source>
</evidence>
<dbReference type="EMBL" id="UZAF01018987">
    <property type="protein sequence ID" value="VDO56678.1"/>
    <property type="molecule type" value="Genomic_DNA"/>
</dbReference>
<sequence length="97" mass="11019">MSTDYLSEMSFLSNLYIDQTSAEMLEKDLANSLREIHAQIKVVKTLGAALKHHLDDKILEGARAGEQVLLIDRFLRTALVAREPMWGWGKRFLTVDS</sequence>
<dbReference type="AlphaFoldDB" id="A0A0N4WUW4"/>
<reference evidence="1 2" key="2">
    <citation type="submission" date="2018-11" db="EMBL/GenBank/DDBJ databases">
        <authorList>
            <consortium name="Pathogen Informatics"/>
        </authorList>
    </citation>
    <scope>NUCLEOTIDE SEQUENCE [LARGE SCALE GENOMIC DNA]</scope>
    <source>
        <strain evidence="1 2">MHpl1</strain>
    </source>
</reference>